<dbReference type="Proteomes" id="UP000634672">
    <property type="component" value="Unassembled WGS sequence"/>
</dbReference>
<keyword evidence="3" id="KW-1185">Reference proteome</keyword>
<dbReference type="InterPro" id="IPR054252">
    <property type="entry name" value="Pam3_gp18"/>
</dbReference>
<gene>
    <name evidence="2" type="ORF">H8S75_24000</name>
</gene>
<reference evidence="2 3" key="1">
    <citation type="submission" date="2020-08" db="EMBL/GenBank/DDBJ databases">
        <title>Genome public.</title>
        <authorList>
            <person name="Liu C."/>
            <person name="Sun Q."/>
        </authorList>
    </citation>
    <scope>NUCLEOTIDE SEQUENCE [LARGE SCALE GENOMIC DNA]</scope>
    <source>
        <strain evidence="2 3">NSJ-66</strain>
    </source>
</reference>
<proteinExistence type="predicted"/>
<comment type="caution">
    <text evidence="2">The sequence shown here is derived from an EMBL/GenBank/DDBJ whole genome shotgun (WGS) entry which is preliminary data.</text>
</comment>
<name>A0ABR7HCV4_9FIRM</name>
<dbReference type="EMBL" id="JACOPB010000014">
    <property type="protein sequence ID" value="MBC5711005.1"/>
    <property type="molecule type" value="Genomic_DNA"/>
</dbReference>
<sequence length="105" mass="12108">MRDRIIVKKELIPYGFNIALGKEKFNMRFAYNKQADLFTVSLYRDGKLLCHAEPVVYGVSLFRDVYESGVFPMPDIVPYDESGQEQSVTWENFGETVFLTIDNGK</sequence>
<feature type="domain" description="Cyanophage baseplate Pam3 plug gp18" evidence="1">
    <location>
        <begin position="5"/>
        <end position="103"/>
    </location>
</feature>
<organism evidence="2 3">
    <name type="scientific">Hungatella hominis</name>
    <dbReference type="NCBI Taxonomy" id="2763050"/>
    <lineage>
        <taxon>Bacteria</taxon>
        <taxon>Bacillati</taxon>
        <taxon>Bacillota</taxon>
        <taxon>Clostridia</taxon>
        <taxon>Lachnospirales</taxon>
        <taxon>Lachnospiraceae</taxon>
        <taxon>Hungatella</taxon>
    </lineage>
</organism>
<protein>
    <recommendedName>
        <fullName evidence="1">Cyanophage baseplate Pam3 plug gp18 domain-containing protein</fullName>
    </recommendedName>
</protein>
<dbReference type="Pfam" id="PF22479">
    <property type="entry name" value="Pam3_gp18"/>
    <property type="match status" value="1"/>
</dbReference>
<evidence type="ECO:0000313" key="3">
    <source>
        <dbReference type="Proteomes" id="UP000634672"/>
    </source>
</evidence>
<evidence type="ECO:0000259" key="1">
    <source>
        <dbReference type="Pfam" id="PF22479"/>
    </source>
</evidence>
<accession>A0ABR7HCV4</accession>
<dbReference type="RefSeq" id="WP_187023700.1">
    <property type="nucleotide sequence ID" value="NZ_JACOPB010000014.1"/>
</dbReference>
<evidence type="ECO:0000313" key="2">
    <source>
        <dbReference type="EMBL" id="MBC5711005.1"/>
    </source>
</evidence>